<evidence type="ECO:0000313" key="1">
    <source>
        <dbReference type="EMBL" id="VDP62789.1"/>
    </source>
</evidence>
<dbReference type="Proteomes" id="UP000279833">
    <property type="component" value="Unassembled WGS sequence"/>
</dbReference>
<accession>A0A183KPT5</accession>
<sequence>MRARSVVVSVNNRPSSSLLFSAVSLSGNWEINVLV</sequence>
<protein>
    <submittedName>
        <fullName evidence="1 3">Uncharacterized protein</fullName>
    </submittedName>
</protein>
<dbReference type="AlphaFoldDB" id="A0A183KPT5"/>
<dbReference type="WBParaSite" id="SCUD_0001707001-mRNA-1">
    <property type="protein sequence ID" value="SCUD_0001707001-mRNA-1"/>
    <property type="gene ID" value="SCUD_0001707001"/>
</dbReference>
<dbReference type="EMBL" id="UZAK01039349">
    <property type="protein sequence ID" value="VDP62789.1"/>
    <property type="molecule type" value="Genomic_DNA"/>
</dbReference>
<reference evidence="3" key="1">
    <citation type="submission" date="2016-06" db="UniProtKB">
        <authorList>
            <consortium name="WormBaseParasite"/>
        </authorList>
    </citation>
    <scope>IDENTIFICATION</scope>
</reference>
<evidence type="ECO:0000313" key="3">
    <source>
        <dbReference type="WBParaSite" id="SCUD_0001707001-mRNA-1"/>
    </source>
</evidence>
<keyword evidence="2" id="KW-1185">Reference proteome</keyword>
<name>A0A183KPT5_9TREM</name>
<organism evidence="3">
    <name type="scientific">Schistosoma curassoni</name>
    <dbReference type="NCBI Taxonomy" id="6186"/>
    <lineage>
        <taxon>Eukaryota</taxon>
        <taxon>Metazoa</taxon>
        <taxon>Spiralia</taxon>
        <taxon>Lophotrochozoa</taxon>
        <taxon>Platyhelminthes</taxon>
        <taxon>Trematoda</taxon>
        <taxon>Digenea</taxon>
        <taxon>Strigeidida</taxon>
        <taxon>Schistosomatoidea</taxon>
        <taxon>Schistosomatidae</taxon>
        <taxon>Schistosoma</taxon>
    </lineage>
</organism>
<evidence type="ECO:0000313" key="2">
    <source>
        <dbReference type="Proteomes" id="UP000279833"/>
    </source>
</evidence>
<reference evidence="1 2" key="2">
    <citation type="submission" date="2018-11" db="EMBL/GenBank/DDBJ databases">
        <authorList>
            <consortium name="Pathogen Informatics"/>
        </authorList>
    </citation>
    <scope>NUCLEOTIDE SEQUENCE [LARGE SCALE GENOMIC DNA]</scope>
    <source>
        <strain evidence="1">Dakar</strain>
        <strain evidence="2">Dakar, Senegal</strain>
    </source>
</reference>
<gene>
    <name evidence="1" type="ORF">SCUD_LOCUS17067</name>
</gene>
<proteinExistence type="predicted"/>